<keyword evidence="1" id="KW-0472">Membrane</keyword>
<keyword evidence="3" id="KW-1185">Reference proteome</keyword>
<dbReference type="Proteomes" id="UP000627781">
    <property type="component" value="Unassembled WGS sequence"/>
</dbReference>
<feature type="transmembrane region" description="Helical" evidence="1">
    <location>
        <begin position="46"/>
        <end position="68"/>
    </location>
</feature>
<protein>
    <submittedName>
        <fullName evidence="2">Uncharacterized protein</fullName>
    </submittedName>
</protein>
<dbReference type="RefSeq" id="WP_191769413.1">
    <property type="nucleotide sequence ID" value="NZ_JACSRA010000024.1"/>
</dbReference>
<proteinExistence type="predicted"/>
<reference evidence="2 3" key="1">
    <citation type="submission" date="2020-08" db="EMBL/GenBank/DDBJ databases">
        <title>A Genomic Blueprint of the Chicken Gut Microbiome.</title>
        <authorList>
            <person name="Gilroy R."/>
            <person name="Ravi A."/>
            <person name="Getino M."/>
            <person name="Pursley I."/>
            <person name="Horton D.L."/>
            <person name="Alikhan N.-F."/>
            <person name="Baker D."/>
            <person name="Gharbi K."/>
            <person name="Hall N."/>
            <person name="Watson M."/>
            <person name="Adriaenssens E.M."/>
            <person name="Foster-Nyarko E."/>
            <person name="Jarju S."/>
            <person name="Secka A."/>
            <person name="Antonio M."/>
            <person name="Oren A."/>
            <person name="Chaudhuri R."/>
            <person name="La Ragione R.M."/>
            <person name="Hildebrand F."/>
            <person name="Pallen M.J."/>
        </authorList>
    </citation>
    <scope>NUCLEOTIDE SEQUENCE [LARGE SCALE GENOMIC DNA]</scope>
    <source>
        <strain evidence="2 3">Sa3CVN1</strain>
    </source>
</reference>
<comment type="caution">
    <text evidence="2">The sequence shown here is derived from an EMBL/GenBank/DDBJ whole genome shotgun (WGS) entry which is preliminary data.</text>
</comment>
<evidence type="ECO:0000256" key="1">
    <source>
        <dbReference type="SAM" id="Phobius"/>
    </source>
</evidence>
<keyword evidence="1" id="KW-0812">Transmembrane</keyword>
<evidence type="ECO:0000313" key="2">
    <source>
        <dbReference type="EMBL" id="MBD7912457.1"/>
    </source>
</evidence>
<organism evidence="2 3">
    <name type="scientific">Clostridium cibarium</name>
    <dbReference type="NCBI Taxonomy" id="2762247"/>
    <lineage>
        <taxon>Bacteria</taxon>
        <taxon>Bacillati</taxon>
        <taxon>Bacillota</taxon>
        <taxon>Clostridia</taxon>
        <taxon>Eubacteriales</taxon>
        <taxon>Clostridiaceae</taxon>
        <taxon>Clostridium</taxon>
    </lineage>
</organism>
<dbReference type="EMBL" id="JACSRA010000024">
    <property type="protein sequence ID" value="MBD7912457.1"/>
    <property type="molecule type" value="Genomic_DNA"/>
</dbReference>
<evidence type="ECO:0000313" key="3">
    <source>
        <dbReference type="Proteomes" id="UP000627781"/>
    </source>
</evidence>
<gene>
    <name evidence="2" type="ORF">H9661_13925</name>
</gene>
<sequence>MSIDIKKLISLLVLLTLVLGSTDEFIYVKNQFFSFVSETIAFPFDLILEVLFIVPVAIVLISALVWILKSLKTCFIKKD</sequence>
<accession>A0ABR8PWD1</accession>
<name>A0ABR8PWD1_9CLOT</name>
<keyword evidence="1" id="KW-1133">Transmembrane helix</keyword>